<dbReference type="InterPro" id="IPR045076">
    <property type="entry name" value="MutS"/>
</dbReference>
<keyword evidence="1" id="KW-0547">Nucleotide-binding</keyword>
<dbReference type="PANTHER" id="PTHR11361:SF125">
    <property type="entry name" value="DNA-BINDING PROTEIN MUTS2"/>
    <property type="match status" value="1"/>
</dbReference>
<evidence type="ECO:0000256" key="1">
    <source>
        <dbReference type="ARBA" id="ARBA00022741"/>
    </source>
</evidence>
<dbReference type="SUPFAM" id="SSF52540">
    <property type="entry name" value="P-loop containing nucleoside triphosphate hydrolases"/>
    <property type="match status" value="1"/>
</dbReference>
<evidence type="ECO:0000256" key="2">
    <source>
        <dbReference type="ARBA" id="ARBA00022840"/>
    </source>
</evidence>
<dbReference type="OrthoDB" id="25832at2157"/>
<evidence type="ECO:0000313" key="7">
    <source>
        <dbReference type="Proteomes" id="UP000198932"/>
    </source>
</evidence>
<keyword evidence="2" id="KW-0067">ATP-binding</keyword>
<evidence type="ECO:0000259" key="5">
    <source>
        <dbReference type="SMART" id="SM00534"/>
    </source>
</evidence>
<evidence type="ECO:0000256" key="3">
    <source>
        <dbReference type="ARBA" id="ARBA00023125"/>
    </source>
</evidence>
<dbReference type="GO" id="GO:0006298">
    <property type="term" value="P:mismatch repair"/>
    <property type="evidence" value="ECO:0007669"/>
    <property type="project" value="InterPro"/>
</dbReference>
<feature type="domain" description="DNA mismatch repair proteins mutS family" evidence="5">
    <location>
        <begin position="422"/>
        <end position="606"/>
    </location>
</feature>
<dbReference type="Gene3D" id="3.40.50.300">
    <property type="entry name" value="P-loop containing nucleotide triphosphate hydrolases"/>
    <property type="match status" value="1"/>
</dbReference>
<accession>A0A1I6HCN2</accession>
<dbReference type="Proteomes" id="UP000198932">
    <property type="component" value="Unassembled WGS sequence"/>
</dbReference>
<dbReference type="STRING" id="35743.SAMN04487937_2675"/>
<reference evidence="7" key="1">
    <citation type="submission" date="2016-10" db="EMBL/GenBank/DDBJ databases">
        <authorList>
            <person name="Varghese N."/>
            <person name="Submissions S."/>
        </authorList>
    </citation>
    <scope>NUCLEOTIDE SEQUENCE [LARGE SCALE GENOMIC DNA]</scope>
    <source>
        <strain evidence="7">RD 26</strain>
    </source>
</reference>
<dbReference type="Pfam" id="PF00488">
    <property type="entry name" value="MutS_V"/>
    <property type="match status" value="1"/>
</dbReference>
<keyword evidence="7" id="KW-1185">Reference proteome</keyword>
<dbReference type="RefSeq" id="WP_092923130.1">
    <property type="nucleotide sequence ID" value="NZ_FOYN01000003.1"/>
</dbReference>
<dbReference type="GO" id="GO:0005524">
    <property type="term" value="F:ATP binding"/>
    <property type="evidence" value="ECO:0007669"/>
    <property type="project" value="UniProtKB-KW"/>
</dbReference>
<protein>
    <submittedName>
        <fullName evidence="6">DNA mismatch repair protein, MutS family</fullName>
    </submittedName>
</protein>
<evidence type="ECO:0000313" key="6">
    <source>
        <dbReference type="EMBL" id="SFR52265.1"/>
    </source>
</evidence>
<feature type="region of interest" description="Disordered" evidence="4">
    <location>
        <begin position="307"/>
        <end position="343"/>
    </location>
</feature>
<dbReference type="EMBL" id="FOYN01000003">
    <property type="protein sequence ID" value="SFR52265.1"/>
    <property type="molecule type" value="Genomic_DNA"/>
</dbReference>
<organism evidence="6 7">
    <name type="scientific">Halorubrum sodomense</name>
    <dbReference type="NCBI Taxonomy" id="35743"/>
    <lineage>
        <taxon>Archaea</taxon>
        <taxon>Methanobacteriati</taxon>
        <taxon>Methanobacteriota</taxon>
        <taxon>Stenosarchaea group</taxon>
        <taxon>Halobacteria</taxon>
        <taxon>Halobacteriales</taxon>
        <taxon>Haloferacaceae</taxon>
        <taxon>Halorubrum</taxon>
    </lineage>
</organism>
<name>A0A1I6HCN2_HALSD</name>
<dbReference type="InterPro" id="IPR027417">
    <property type="entry name" value="P-loop_NTPase"/>
</dbReference>
<dbReference type="GO" id="GO:0140664">
    <property type="term" value="F:ATP-dependent DNA damage sensor activity"/>
    <property type="evidence" value="ECO:0007669"/>
    <property type="project" value="InterPro"/>
</dbReference>
<dbReference type="AlphaFoldDB" id="A0A1I6HCN2"/>
<proteinExistence type="predicted"/>
<dbReference type="PANTHER" id="PTHR11361">
    <property type="entry name" value="DNA MISMATCH REPAIR PROTEIN MUTS FAMILY MEMBER"/>
    <property type="match status" value="1"/>
</dbReference>
<dbReference type="GO" id="GO:0030983">
    <property type="term" value="F:mismatched DNA binding"/>
    <property type="evidence" value="ECO:0007669"/>
    <property type="project" value="InterPro"/>
</dbReference>
<feature type="compositionally biased region" description="Acidic residues" evidence="4">
    <location>
        <begin position="319"/>
        <end position="341"/>
    </location>
</feature>
<evidence type="ECO:0000256" key="4">
    <source>
        <dbReference type="SAM" id="MobiDB-lite"/>
    </source>
</evidence>
<gene>
    <name evidence="6" type="ORF">SAMN04487937_2675</name>
</gene>
<dbReference type="InterPro" id="IPR000432">
    <property type="entry name" value="DNA_mismatch_repair_MutS_C"/>
</dbReference>
<keyword evidence="3" id="KW-0238">DNA-binding</keyword>
<sequence>MRLEDYWGIGPKTSERLTAALGTERAIEAIESADVRALVDAGLHRGRATRILRRANGEAGMEVLATGDARSVYDDLLGLAADAALTAHAADRIRVLTPLLDRDAVESRLGRVVAARDAWTGLDEADREAVEDAFAAYDEADGSDLAAVETAVALREAGLTDGPFAAVGALNGDRLRDAADALADVRGSIDPAGDLDGDDIEIASGADAELDRLRERLSAARDLADSAFDVLESVRDGSLRDFEALEAATIDHVARETGVEPATVRAAAPDEALDAADFVSGTLRELVVELEAAVDEREAAVAADIRERLGDEPATADASEAETDDAEGTGSDDAEETEEGGDTTVARAAAAVSDAAFLLSLGRFAAENGHVRPMLVDDGIAVRGARNPFLAGDVQPVSYGVGSHSLADASGVASADAPPTGDRVSVLTGANSGGKTTLLETLCAVSLLASMGLPVPADAAEVGAFDRVVFHRRHASFNAGVLESTLKSVVPPLVADGRTLMLVDEFEAITEPGRAADLLNGLVTLTVDRGALGVYVTHLADDLSPLPDAARIDGIFAEGLTNDLDLRVDYQPRFETVGKSTPEFIVSRLVANASDRGVRAGFEHLAGAVGEEAVQRTLSDAQWTANDD</sequence>
<dbReference type="SMART" id="SM00534">
    <property type="entry name" value="MUTSac"/>
    <property type="match status" value="1"/>
</dbReference>